<proteinExistence type="inferred from homology"/>
<evidence type="ECO:0000259" key="28">
    <source>
        <dbReference type="Pfam" id="PF16073"/>
    </source>
</evidence>
<feature type="domain" description="MaoC-like" evidence="25">
    <location>
        <begin position="1502"/>
        <end position="1571"/>
    </location>
</feature>
<dbReference type="Pfam" id="PF00698">
    <property type="entry name" value="Acyl_transf_1"/>
    <property type="match status" value="1"/>
</dbReference>
<evidence type="ECO:0000256" key="4">
    <source>
        <dbReference type="ARBA" id="ARBA00012878"/>
    </source>
</evidence>
<evidence type="ECO:0000256" key="16">
    <source>
        <dbReference type="ARBA" id="ARBA00048237"/>
    </source>
</evidence>
<evidence type="ECO:0000256" key="12">
    <source>
        <dbReference type="ARBA" id="ARBA00023002"/>
    </source>
</evidence>
<dbReference type="Pfam" id="PF08354">
    <property type="entry name" value="Fas1-AflB-like_hel"/>
    <property type="match status" value="1"/>
</dbReference>
<dbReference type="EC" id="1.3.1.9" evidence="5"/>
<comment type="catalytic activity">
    <reaction evidence="1">
        <text>a (3R)-hydroxyacyl-[ACP] = a (2E)-enoyl-[ACP] + H2O</text>
        <dbReference type="Rhea" id="RHEA:13097"/>
        <dbReference type="Rhea" id="RHEA-COMP:9925"/>
        <dbReference type="Rhea" id="RHEA-COMP:9945"/>
        <dbReference type="ChEBI" id="CHEBI:15377"/>
        <dbReference type="ChEBI" id="CHEBI:78784"/>
        <dbReference type="ChEBI" id="CHEBI:78827"/>
        <dbReference type="EC" id="4.2.1.59"/>
    </reaction>
</comment>
<dbReference type="Gene3D" id="6.20.240.10">
    <property type="match status" value="1"/>
</dbReference>
<dbReference type="GO" id="GO:0004321">
    <property type="term" value="F:fatty-acyl-CoA synthase activity"/>
    <property type="evidence" value="ECO:0007669"/>
    <property type="project" value="UniProtKB-EC"/>
</dbReference>
<evidence type="ECO:0000256" key="5">
    <source>
        <dbReference type="ARBA" id="ARBA00012996"/>
    </source>
</evidence>
<feature type="domain" description="Fatty acid synthase meander beta sheet" evidence="29">
    <location>
        <begin position="1082"/>
        <end position="1226"/>
    </location>
</feature>
<keyword evidence="10 22" id="KW-0378">Hydrolase</keyword>
<evidence type="ECO:0000256" key="7">
    <source>
        <dbReference type="ARBA" id="ARBA00013256"/>
    </source>
</evidence>
<comment type="catalytic activity">
    <reaction evidence="17">
        <text>holo-[ACP] + malonyl-CoA = malonyl-[ACP] + CoA</text>
        <dbReference type="Rhea" id="RHEA:41792"/>
        <dbReference type="Rhea" id="RHEA-COMP:9623"/>
        <dbReference type="Rhea" id="RHEA-COMP:9685"/>
        <dbReference type="ChEBI" id="CHEBI:57287"/>
        <dbReference type="ChEBI" id="CHEBI:57384"/>
        <dbReference type="ChEBI" id="CHEBI:64479"/>
        <dbReference type="ChEBI" id="CHEBI:78449"/>
        <dbReference type="EC" id="2.3.1.39"/>
    </reaction>
</comment>
<evidence type="ECO:0000256" key="1">
    <source>
        <dbReference type="ARBA" id="ARBA00001055"/>
    </source>
</evidence>
<keyword evidence="11 22" id="KW-0521">NADP</keyword>
<evidence type="ECO:0000256" key="8">
    <source>
        <dbReference type="ARBA" id="ARBA00013258"/>
    </source>
</evidence>
<evidence type="ECO:0000256" key="22">
    <source>
        <dbReference type="PIRNR" id="PIRNR005562"/>
    </source>
</evidence>
<evidence type="ECO:0000256" key="14">
    <source>
        <dbReference type="ARBA" id="ARBA00023239"/>
    </source>
</evidence>
<dbReference type="OrthoDB" id="4251012at2759"/>
<dbReference type="SUPFAM" id="SSF52151">
    <property type="entry name" value="FabD/lysophospholipase-like"/>
    <property type="match status" value="2"/>
</dbReference>
<dbReference type="GO" id="GO:0005835">
    <property type="term" value="C:fatty acid synthase complex"/>
    <property type="evidence" value="ECO:0007669"/>
    <property type="project" value="UniProtKB-UniRule"/>
</dbReference>
<dbReference type="Pfam" id="PF13452">
    <property type="entry name" value="FAS1_DH_region"/>
    <property type="match status" value="1"/>
</dbReference>
<dbReference type="Gene3D" id="1.20.930.70">
    <property type="match status" value="1"/>
</dbReference>
<dbReference type="Proteomes" id="UP000250140">
    <property type="component" value="Unassembled WGS sequence"/>
</dbReference>
<dbReference type="Gene3D" id="1.20.1050.120">
    <property type="match status" value="1"/>
</dbReference>
<evidence type="ECO:0000256" key="19">
    <source>
        <dbReference type="ARBA" id="ARBA00048572"/>
    </source>
</evidence>
<sequence>MPHQGKESSVVPIGNAELVITFLGHLVDIFRNATCHDIAMHQIFIGEVLDGFEADFIGPPDIHSFAYGLEIPHDRRLSILRGYFNAVEFSGRTPKSDISHLTRVVKEERAHVYAYFGGQGNGNSECLNDLRRIYQTYEPLLHGLIDATGPFLLEISRSNRAEDYFGPEGLDLVEWLNDKEKAPSADVISSAPYSFPIIGLISLANYCALCKAASVTPGSMRNVLKGITGHSQGIIIAAAISSSNSWASFYDAARIAVELLFWIGFESHHLAPSRNLSAQAVADCISSGEGVPSTMLSIKGLTKPAIQSLIKVSNAALPSNQQIVIAITNARDNFVLAGPVASLRGIVLKIRTIRAPGGLDQNRIPYSKRKGEINASFLPISAPFHSPYLIEATQKVLEQVNFRTIRRQDLAIPVYHTATGSDLRKCDSTNLVPDLVRMVTCDPVDWPLAASFPGSTHIVDLGPGRLHGLMSKIKEGTGSRVFAAGGSGGVDNEVGYLAEAFQEDGGNSVSNWAIDFQPRLSKTASGTIRVDTKFSRLLGLPPVMVAGMTPTTVSWDFVAAISNAGYHVELAGGGYFEPEPFRKAILNVVSSIPAGRGLTVNLIYVNPRAMAWQIPLLRQLIQEGVPIDGLTIGAGVPSVNVAHEYIDTIGLKHIAFKPGSVASIREVIDIAKAHPHFPIIMQWTGGRGGGHHSYEDFHAPILQMYGRIRRCPNIILVAGSGFGDAEGSYAYLTGAWSERFGLEYPLMPFDGILLGSRMMVAKEAHTSPEAKQLIVQAEGAPDTRWAESYEREVGGVITVNSEMGQPIHKIATRGVRFWSEMDKKIFSLDKTKRLSALERSKDYIVEKLNADFQKPWFATKYGKASDLEAMTYAEVLRRMIELMYVKHQPRWIDQTYKAITMDFIDRTLERFSAMNEKPRPADLDNPLEFIENFVQRLPKTEQQHLSPQDVAYFIAICKRPGRKPVNFVPRLDEDFEFWFKKDSLWQAEDIDAVIDKDAGRVCILQGPMAALYSHKVDEPAKAILDHINEGYITRLKHDYCSARELDSRVADYGTGQSPNSIENVAITEENGSLRFTFLASGDLPGAPEWLEFLAKKVPPYYRAIISAENILQGKSRSPNRIRNLLEPRHLHSIEVNVVGLVEEKTIKVLGPSVRGHPGKELVTISSRDGNKIDVALVEHRAAGASPAICQLQFIYNSEESRFPISEVIENKNGRIKEFYSQLWFGQLDPSLTKNVQSVYSGPRVVISQDLVRRFMHAISDKSPNLGVSPTGVSPVPIDIAIVASWEVLMKPLLSQGINGDLLRLVHLSNQFQYAPFARSLQIGDVVQATSYVTGVYIQDSGKVVEVSAIINREEQHLITVVSKFLFQGVYSDFESTFKTIDEPVFSMEIKSIKEEALLRDREWFVLENDAIMLRGKNLHFRAQTKVTYRTKTIFSNLRTMGDICEELPNGSLKRIGTVLFTAEACTGNPVMDFLHRHGSLVEERTEFKTPGSIGDPESLKFTAPRNNELYGRISGDYNPIHVSDIFATYANLPGTITHGMYTSAVVRRMAEMWVAEGDASRFKRYNASFTVRILHTGMVQGRKLVKITAVNADTGDTILKAEAEVEEPTTAYVFTGQGSQGQGMGMDLYSLSPVCKELWDRADAHIRETYGWSIIDIVKNNPKSLTVYFGGKNGRRIRDAYLAMKIEVSHSDGTRSIEPILKDLDPEADSYTFTGPNGLLFSTQFAQPALTVMEKATFADLQSKGFVQSGAQYAGHSLGEYSALASLSDFMTIESLVSVSFYRGLTMQASMERDDDGRTDYSMVAVNPSKVMKGFDESALKYVVDLVSQEGRLLLEIVNYNIEGQQYVCAGHVCFLPFLKSLGNITTLYRVKIDKKLRALLAESESVPTNSINLVRTSSTVPLQGIDVPFHSSFLRTGVTPFRRFLFERIKEEDVAPEKLIGKWVPNLTGKTFELTREYVESAWKMTGSEVLASMLEEWEDIEALGDD</sequence>
<dbReference type="Gene3D" id="3.10.129.10">
    <property type="entry name" value="Hotdog Thioesterase"/>
    <property type="match status" value="1"/>
</dbReference>
<dbReference type="InterPro" id="IPR050830">
    <property type="entry name" value="Fungal_FAS"/>
</dbReference>
<evidence type="ECO:0000256" key="10">
    <source>
        <dbReference type="ARBA" id="ARBA00022801"/>
    </source>
</evidence>
<dbReference type="EC" id="2.3.1.38" evidence="7"/>
<dbReference type="GO" id="GO:0016297">
    <property type="term" value="F:fatty acyl-[ACP] hydrolase activity"/>
    <property type="evidence" value="ECO:0007669"/>
    <property type="project" value="UniProtKB-EC"/>
</dbReference>
<reference evidence="30 31" key="1">
    <citation type="journal article" date="2016" name="Nat. Commun.">
        <title>Ectomycorrhizal ecology is imprinted in the genome of the dominant symbiotic fungus Cenococcum geophilum.</title>
        <authorList>
            <consortium name="DOE Joint Genome Institute"/>
            <person name="Peter M."/>
            <person name="Kohler A."/>
            <person name="Ohm R.A."/>
            <person name="Kuo A."/>
            <person name="Krutzmann J."/>
            <person name="Morin E."/>
            <person name="Arend M."/>
            <person name="Barry K.W."/>
            <person name="Binder M."/>
            <person name="Choi C."/>
            <person name="Clum A."/>
            <person name="Copeland A."/>
            <person name="Grisel N."/>
            <person name="Haridas S."/>
            <person name="Kipfer T."/>
            <person name="LaButti K."/>
            <person name="Lindquist E."/>
            <person name="Lipzen A."/>
            <person name="Maire R."/>
            <person name="Meier B."/>
            <person name="Mihaltcheva S."/>
            <person name="Molinier V."/>
            <person name="Murat C."/>
            <person name="Poggeler S."/>
            <person name="Quandt C.A."/>
            <person name="Sperisen C."/>
            <person name="Tritt A."/>
            <person name="Tisserant E."/>
            <person name="Crous P.W."/>
            <person name="Henrissat B."/>
            <person name="Nehls U."/>
            <person name="Egli S."/>
            <person name="Spatafora J.W."/>
            <person name="Grigoriev I.V."/>
            <person name="Martin F.M."/>
        </authorList>
    </citation>
    <scope>NUCLEOTIDE SEQUENCE [LARGE SCALE GENOMIC DNA]</scope>
    <source>
        <strain evidence="30 31">CBS 207.34</strain>
    </source>
</reference>
<evidence type="ECO:0000256" key="18">
    <source>
        <dbReference type="ARBA" id="ARBA00048536"/>
    </source>
</evidence>
<evidence type="ECO:0000259" key="25">
    <source>
        <dbReference type="Pfam" id="PF01575"/>
    </source>
</evidence>
<dbReference type="PIRSF" id="PIRSF005562">
    <property type="entry name" value="FAS_yeast_beta"/>
    <property type="match status" value="1"/>
</dbReference>
<feature type="domain" description="Malonyl-CoA:ACP transacylase (MAT)" evidence="24">
    <location>
        <begin position="1612"/>
        <end position="1970"/>
    </location>
</feature>
<dbReference type="InterPro" id="IPR013565">
    <property type="entry name" value="Fas1/AflB-like_central"/>
</dbReference>
<comment type="catalytic activity">
    <reaction evidence="16">
        <text>acetyl-CoA + n malonyl-CoA + 2n NADPH + 4n H(+) = a long-chain-acyl-CoA + n CoA + n CO2 + 2n NADP(+).</text>
        <dbReference type="EC" id="2.3.1.86"/>
    </reaction>
</comment>
<dbReference type="InterPro" id="IPR001227">
    <property type="entry name" value="Ac_transferase_dom_sf"/>
</dbReference>
<dbReference type="SUPFAM" id="SSF54637">
    <property type="entry name" value="Thioesterase/thiol ester dehydrase-isomerase"/>
    <property type="match status" value="1"/>
</dbReference>
<keyword evidence="14" id="KW-0456">Lyase</keyword>
<keyword evidence="12 22" id="KW-0560">Oxidoreductase</keyword>
<feature type="active site" description="For acetyltransferase activity" evidence="23">
    <location>
        <position position="231"/>
    </location>
</feature>
<evidence type="ECO:0000256" key="17">
    <source>
        <dbReference type="ARBA" id="ARBA00048462"/>
    </source>
</evidence>
<keyword evidence="9 22" id="KW-0808">Transferase</keyword>
<dbReference type="PANTHER" id="PTHR10982:SF21">
    <property type="entry name" value="FATTY ACID SYNTHASE SUBUNIT BETA"/>
    <property type="match status" value="1"/>
</dbReference>
<evidence type="ECO:0000256" key="6">
    <source>
        <dbReference type="ARBA" id="ARBA00013167"/>
    </source>
</evidence>
<evidence type="ECO:0000256" key="11">
    <source>
        <dbReference type="ARBA" id="ARBA00022857"/>
    </source>
</evidence>
<evidence type="ECO:0000259" key="26">
    <source>
        <dbReference type="Pfam" id="PF08354"/>
    </source>
</evidence>
<dbReference type="InterPro" id="IPR014043">
    <property type="entry name" value="Acyl_transferase_dom"/>
</dbReference>
<keyword evidence="13 22" id="KW-0520">NAD</keyword>
<dbReference type="Gene3D" id="6.10.140.1400">
    <property type="match status" value="1"/>
</dbReference>
<evidence type="ECO:0000313" key="31">
    <source>
        <dbReference type="Proteomes" id="UP000250140"/>
    </source>
</evidence>
<dbReference type="Gene3D" id="3.30.70.2430">
    <property type="match status" value="1"/>
</dbReference>
<dbReference type="FunFam" id="1.20.930.70:FF:000001">
    <property type="entry name" value="Fatty acid synthase beta subunit dehydratase"/>
    <property type="match status" value="1"/>
</dbReference>
<dbReference type="GO" id="GO:0004313">
    <property type="term" value="F:[acyl-carrier-protein] S-acetyltransferase activity"/>
    <property type="evidence" value="ECO:0007669"/>
    <property type="project" value="UniProtKB-EC"/>
</dbReference>
<dbReference type="GO" id="GO:0006633">
    <property type="term" value="P:fatty acid biosynthetic process"/>
    <property type="evidence" value="ECO:0007669"/>
    <property type="project" value="InterPro"/>
</dbReference>
<accession>A0A8E2JWY7</accession>
<comment type="catalytic activity">
    <reaction evidence="18">
        <text>(9Z)-octadecenoyl-[ACP] + H2O = (9Z)-octadecenoate + holo-[ACP] + H(+)</text>
        <dbReference type="Rhea" id="RHEA:15057"/>
        <dbReference type="Rhea" id="RHEA-COMP:9685"/>
        <dbReference type="Rhea" id="RHEA-COMP:9924"/>
        <dbReference type="ChEBI" id="CHEBI:15377"/>
        <dbReference type="ChEBI" id="CHEBI:15378"/>
        <dbReference type="ChEBI" id="CHEBI:30823"/>
        <dbReference type="ChEBI" id="CHEBI:64479"/>
        <dbReference type="ChEBI" id="CHEBI:78783"/>
        <dbReference type="EC" id="3.1.2.14"/>
    </reaction>
</comment>
<dbReference type="EC" id="2.3.1.39" evidence="8"/>
<dbReference type="InterPro" id="IPR002539">
    <property type="entry name" value="MaoC-like_dom"/>
</dbReference>
<dbReference type="Pfam" id="PF01575">
    <property type="entry name" value="MaoC_dehydratas"/>
    <property type="match status" value="1"/>
</dbReference>
<dbReference type="GO" id="GO:0019171">
    <property type="term" value="F:(3R)-hydroxyacyl-[acyl-carrier-protein] dehydratase activity"/>
    <property type="evidence" value="ECO:0007669"/>
    <property type="project" value="UniProtKB-EC"/>
</dbReference>
<evidence type="ECO:0000256" key="21">
    <source>
        <dbReference type="ARBA" id="ARBA00078671"/>
    </source>
</evidence>
<dbReference type="PANTHER" id="PTHR10982">
    <property type="entry name" value="MALONYL COA-ACYL CARRIER PROTEIN TRANSACYLASE"/>
    <property type="match status" value="1"/>
</dbReference>
<evidence type="ECO:0000259" key="27">
    <source>
        <dbReference type="Pfam" id="PF13452"/>
    </source>
</evidence>
<evidence type="ECO:0000256" key="9">
    <source>
        <dbReference type="ARBA" id="ARBA00022679"/>
    </source>
</evidence>
<dbReference type="InterPro" id="IPR013785">
    <property type="entry name" value="Aldolase_TIM"/>
</dbReference>
<dbReference type="GO" id="GO:0004312">
    <property type="term" value="F:fatty acid synthase activity"/>
    <property type="evidence" value="ECO:0007669"/>
    <property type="project" value="InterPro"/>
</dbReference>
<evidence type="ECO:0000259" key="29">
    <source>
        <dbReference type="Pfam" id="PF17951"/>
    </source>
</evidence>
<evidence type="ECO:0000256" key="20">
    <source>
        <dbReference type="ARBA" id="ARBA00048835"/>
    </source>
</evidence>
<keyword evidence="31" id="KW-1185">Reference proteome</keyword>
<dbReference type="FunFam" id="3.40.366.10:FF:000006">
    <property type="entry name" value="Fatty acid synthase beta subunit dehydratase"/>
    <property type="match status" value="1"/>
</dbReference>
<dbReference type="EC" id="4.2.1.59" evidence="6"/>
<dbReference type="Gene3D" id="2.40.128.700">
    <property type="match status" value="1"/>
</dbReference>
<dbReference type="EC" id="2.3.1.86" evidence="4"/>
<dbReference type="GO" id="GO:0004314">
    <property type="term" value="F:[acyl-carrier-protein] S-malonyltransferase activity"/>
    <property type="evidence" value="ECO:0007669"/>
    <property type="project" value="UniProtKB-EC"/>
</dbReference>
<dbReference type="FunFam" id="3.20.20.70:FF:000078">
    <property type="entry name" value="Fatty acid synthase beta subunit dehydratase"/>
    <property type="match status" value="1"/>
</dbReference>
<name>A0A8E2JWY7_9PEZI</name>
<dbReference type="Pfam" id="PF16073">
    <property type="entry name" value="SAT"/>
    <property type="match status" value="1"/>
</dbReference>
<dbReference type="InterPro" id="IPR032088">
    <property type="entry name" value="SAT"/>
</dbReference>
<dbReference type="EC" id="3.1.2.14" evidence="3"/>
<gene>
    <name evidence="30" type="ORF">AOQ84DRAFT_418840</name>
</gene>
<dbReference type="InterPro" id="IPR039569">
    <property type="entry name" value="FAS1-like_DH_region"/>
</dbReference>
<evidence type="ECO:0000256" key="3">
    <source>
        <dbReference type="ARBA" id="ARBA00012480"/>
    </source>
</evidence>
<dbReference type="PRINTS" id="PR01483">
    <property type="entry name" value="FASYNTHASE"/>
</dbReference>
<dbReference type="InterPro" id="IPR016452">
    <property type="entry name" value="Fas1/AflB-like"/>
</dbReference>
<feature type="domain" description="FAS1-like dehydratase" evidence="27">
    <location>
        <begin position="1240"/>
        <end position="1358"/>
    </location>
</feature>
<dbReference type="Pfam" id="PF22235">
    <property type="entry name" value="FAS1_thioest_ins"/>
    <property type="match status" value="1"/>
</dbReference>
<dbReference type="Gene3D" id="6.10.60.10">
    <property type="match status" value="1"/>
</dbReference>
<dbReference type="Gene3D" id="3.20.20.70">
    <property type="entry name" value="Aldolase class I"/>
    <property type="match status" value="1"/>
</dbReference>
<evidence type="ECO:0000256" key="23">
    <source>
        <dbReference type="PIRSR" id="PIRSR005562-1"/>
    </source>
</evidence>
<dbReference type="GO" id="GO:0004318">
    <property type="term" value="F:enoyl-[acyl-carrier-protein] reductase (NADH) activity"/>
    <property type="evidence" value="ECO:0007669"/>
    <property type="project" value="UniProtKB-UniRule"/>
</dbReference>
<feature type="domain" description="Fatty acid synthase beta subunit AflB /Fas1-like central" evidence="26">
    <location>
        <begin position="678"/>
        <end position="1024"/>
    </location>
</feature>
<comment type="similarity">
    <text evidence="2 22">Belongs to the fungal fatty acid synthetase subunit beta family.</text>
</comment>
<dbReference type="Gene3D" id="3.30.1120.100">
    <property type="match status" value="1"/>
</dbReference>
<dbReference type="CDD" id="cd03447">
    <property type="entry name" value="FAS_MaoC"/>
    <property type="match status" value="1"/>
</dbReference>
<protein>
    <recommendedName>
        <fullName evidence="21">S-acyl fatty acid synthase thioesterase</fullName>
        <ecNumber evidence="5">1.3.1.9</ecNumber>
        <ecNumber evidence="7">2.3.1.38</ecNumber>
        <ecNumber evidence="8">2.3.1.39</ecNumber>
        <ecNumber evidence="4">2.3.1.86</ecNumber>
        <ecNumber evidence="3">3.1.2.14</ecNumber>
        <ecNumber evidence="6">4.2.1.59</ecNumber>
    </recommendedName>
</protein>
<dbReference type="Pfam" id="PF17951">
    <property type="entry name" value="FAS_meander"/>
    <property type="match status" value="1"/>
</dbReference>
<dbReference type="SUPFAM" id="SSF51412">
    <property type="entry name" value="Inosine monophosphate dehydrogenase (IMPDH)"/>
    <property type="match status" value="1"/>
</dbReference>
<feature type="domain" description="Starter acyltransferase (SAT)" evidence="28">
    <location>
        <begin position="115"/>
        <end position="347"/>
    </location>
</feature>
<evidence type="ECO:0000256" key="2">
    <source>
        <dbReference type="ARBA" id="ARBA00010009"/>
    </source>
</evidence>
<organism evidence="30 31">
    <name type="scientific">Glonium stellatum</name>
    <dbReference type="NCBI Taxonomy" id="574774"/>
    <lineage>
        <taxon>Eukaryota</taxon>
        <taxon>Fungi</taxon>
        <taxon>Dikarya</taxon>
        <taxon>Ascomycota</taxon>
        <taxon>Pezizomycotina</taxon>
        <taxon>Dothideomycetes</taxon>
        <taxon>Pleosporomycetidae</taxon>
        <taxon>Gloniales</taxon>
        <taxon>Gloniaceae</taxon>
        <taxon>Glonium</taxon>
    </lineage>
</organism>
<evidence type="ECO:0000256" key="15">
    <source>
        <dbReference type="ARBA" id="ARBA00023268"/>
    </source>
</evidence>
<dbReference type="InterPro" id="IPR016035">
    <property type="entry name" value="Acyl_Trfase/lysoPLipase"/>
</dbReference>
<dbReference type="InterPro" id="IPR040883">
    <property type="entry name" value="FAS_meander"/>
</dbReference>
<dbReference type="Gene3D" id="3.40.366.10">
    <property type="entry name" value="Malonyl-Coenzyme A Acyl Carrier Protein, domain 2"/>
    <property type="match status" value="3"/>
</dbReference>
<evidence type="ECO:0000259" key="24">
    <source>
        <dbReference type="Pfam" id="PF00698"/>
    </source>
</evidence>
<evidence type="ECO:0000256" key="13">
    <source>
        <dbReference type="ARBA" id="ARBA00023027"/>
    </source>
</evidence>
<dbReference type="InterPro" id="IPR029069">
    <property type="entry name" value="HotDog_dom_sf"/>
</dbReference>
<feature type="active site" description="For malonyltransferase activity" evidence="23">
    <location>
        <position position="1757"/>
    </location>
</feature>
<comment type="catalytic activity">
    <reaction evidence="20">
        <text>holo-[ACP] + acetyl-CoA = acetyl-[ACP] + CoA</text>
        <dbReference type="Rhea" id="RHEA:41788"/>
        <dbReference type="Rhea" id="RHEA-COMP:9621"/>
        <dbReference type="Rhea" id="RHEA-COMP:9685"/>
        <dbReference type="ChEBI" id="CHEBI:57287"/>
        <dbReference type="ChEBI" id="CHEBI:57288"/>
        <dbReference type="ChEBI" id="CHEBI:64479"/>
        <dbReference type="ChEBI" id="CHEBI:78446"/>
        <dbReference type="EC" id="2.3.1.38"/>
    </reaction>
</comment>
<keyword evidence="15" id="KW-0511">Multifunctional enzyme</keyword>
<dbReference type="InterPro" id="IPR003965">
    <property type="entry name" value="Fatty_acid_synthase"/>
</dbReference>
<dbReference type="EMBL" id="KV748845">
    <property type="protein sequence ID" value="OCL12674.1"/>
    <property type="molecule type" value="Genomic_DNA"/>
</dbReference>
<evidence type="ECO:0000313" key="30">
    <source>
        <dbReference type="EMBL" id="OCL12674.1"/>
    </source>
</evidence>
<comment type="catalytic activity">
    <reaction evidence="19">
        <text>a 2,3-saturated acyl-[ACP] + NAD(+) = a (2E)-enoyl-[ACP] + NADH + H(+)</text>
        <dbReference type="Rhea" id="RHEA:10240"/>
        <dbReference type="Rhea" id="RHEA-COMP:9925"/>
        <dbReference type="Rhea" id="RHEA-COMP:9926"/>
        <dbReference type="ChEBI" id="CHEBI:15378"/>
        <dbReference type="ChEBI" id="CHEBI:57540"/>
        <dbReference type="ChEBI" id="CHEBI:57945"/>
        <dbReference type="ChEBI" id="CHEBI:78784"/>
        <dbReference type="ChEBI" id="CHEBI:78785"/>
        <dbReference type="EC" id="1.3.1.9"/>
    </reaction>
</comment>